<dbReference type="Pfam" id="PF13411">
    <property type="entry name" value="MerR_1"/>
    <property type="match status" value="1"/>
</dbReference>
<evidence type="ECO:0000313" key="3">
    <source>
        <dbReference type="EMBL" id="PJJ55285.1"/>
    </source>
</evidence>
<evidence type="ECO:0000256" key="1">
    <source>
        <dbReference type="ARBA" id="ARBA00023125"/>
    </source>
</evidence>
<dbReference type="GO" id="GO:0003700">
    <property type="term" value="F:DNA-binding transcription factor activity"/>
    <property type="evidence" value="ECO:0007669"/>
    <property type="project" value="InterPro"/>
</dbReference>
<protein>
    <submittedName>
        <fullName evidence="3">DNA-binding transcriptional MerR regulator</fullName>
    </submittedName>
</protein>
<evidence type="ECO:0000259" key="2">
    <source>
        <dbReference type="PROSITE" id="PS50937"/>
    </source>
</evidence>
<comment type="caution">
    <text evidence="3">The sequence shown here is derived from an EMBL/GenBank/DDBJ whole genome shotgun (WGS) entry which is preliminary data.</text>
</comment>
<proteinExistence type="predicted"/>
<keyword evidence="1 3" id="KW-0238">DNA-binding</keyword>
<feature type="domain" description="HTH merR-type" evidence="2">
    <location>
        <begin position="1"/>
        <end position="71"/>
    </location>
</feature>
<dbReference type="InterPro" id="IPR047057">
    <property type="entry name" value="MerR_fam"/>
</dbReference>
<dbReference type="Gene3D" id="1.10.1660.10">
    <property type="match status" value="1"/>
</dbReference>
<dbReference type="RefSeq" id="WP_100345948.1">
    <property type="nucleotide sequence ID" value="NZ_PGFB01000006.1"/>
</dbReference>
<dbReference type="InterPro" id="IPR009061">
    <property type="entry name" value="DNA-bd_dom_put_sf"/>
</dbReference>
<organism evidence="3 4">
    <name type="scientific">Compostimonas suwonensis</name>
    <dbReference type="NCBI Taxonomy" id="1048394"/>
    <lineage>
        <taxon>Bacteria</taxon>
        <taxon>Bacillati</taxon>
        <taxon>Actinomycetota</taxon>
        <taxon>Actinomycetes</taxon>
        <taxon>Micrococcales</taxon>
        <taxon>Microbacteriaceae</taxon>
        <taxon>Compostimonas</taxon>
    </lineage>
</organism>
<gene>
    <name evidence="3" type="ORF">CLV54_3174</name>
</gene>
<sequence>MGWSTREIAHLAGTTLRTVRHYHEIGILDEPERMPNGYKAYRTEHLVRLLQIRRLTRLGFSLATIASMEDEPEQLEETLLAIDAELAATIDQLTEARREIAQLRRRPAPTDLPFDISTAATEARLSPTDRSLFAVISHVVGGDSSQYLQALLQDYEPDDATGEFDVLPPDADEETRERLAQRIAPQMRALVEKHPDSPEIPRASSRQAAGTTLINAMLDLYNPAQLDVLVRIWRAAGLI</sequence>
<keyword evidence="4" id="KW-1185">Reference proteome</keyword>
<dbReference type="CDD" id="cd00592">
    <property type="entry name" value="HTH_MerR-like"/>
    <property type="match status" value="1"/>
</dbReference>
<dbReference type="Proteomes" id="UP000230161">
    <property type="component" value="Unassembled WGS sequence"/>
</dbReference>
<dbReference type="AlphaFoldDB" id="A0A2M9BBG1"/>
<dbReference type="SUPFAM" id="SSF46955">
    <property type="entry name" value="Putative DNA-binding domain"/>
    <property type="match status" value="1"/>
</dbReference>
<accession>A0A2M9BBG1</accession>
<dbReference type="InterPro" id="IPR000551">
    <property type="entry name" value="MerR-type_HTH_dom"/>
</dbReference>
<dbReference type="PANTHER" id="PTHR30204">
    <property type="entry name" value="REDOX-CYCLING DRUG-SENSING TRANSCRIPTIONAL ACTIVATOR SOXR"/>
    <property type="match status" value="1"/>
</dbReference>
<reference evidence="3 4" key="1">
    <citation type="submission" date="2017-11" db="EMBL/GenBank/DDBJ databases">
        <title>Genomic Encyclopedia of Archaeal and Bacterial Type Strains, Phase II (KMG-II): From Individual Species to Whole Genera.</title>
        <authorList>
            <person name="Goeker M."/>
        </authorList>
    </citation>
    <scope>NUCLEOTIDE SEQUENCE [LARGE SCALE GENOMIC DNA]</scope>
    <source>
        <strain evidence="3 4">DSM 25625</strain>
    </source>
</reference>
<dbReference type="SMART" id="SM00422">
    <property type="entry name" value="HTH_MERR"/>
    <property type="match status" value="1"/>
</dbReference>
<dbReference type="PANTHER" id="PTHR30204:SF93">
    <property type="entry name" value="HTH MERR-TYPE DOMAIN-CONTAINING PROTEIN"/>
    <property type="match status" value="1"/>
</dbReference>
<dbReference type="PROSITE" id="PS50937">
    <property type="entry name" value="HTH_MERR_2"/>
    <property type="match status" value="1"/>
</dbReference>
<dbReference type="EMBL" id="PGFB01000006">
    <property type="protein sequence ID" value="PJJ55285.1"/>
    <property type="molecule type" value="Genomic_DNA"/>
</dbReference>
<dbReference type="OrthoDB" id="4569196at2"/>
<dbReference type="GO" id="GO:0003677">
    <property type="term" value="F:DNA binding"/>
    <property type="evidence" value="ECO:0007669"/>
    <property type="project" value="UniProtKB-KW"/>
</dbReference>
<evidence type="ECO:0000313" key="4">
    <source>
        <dbReference type="Proteomes" id="UP000230161"/>
    </source>
</evidence>
<name>A0A2M9BBG1_9MICO</name>